<dbReference type="EMBL" id="CAJNOK010008569">
    <property type="protein sequence ID" value="CAF1067160.1"/>
    <property type="molecule type" value="Genomic_DNA"/>
</dbReference>
<dbReference type="EMBL" id="CAJOBC010051866">
    <property type="protein sequence ID" value="CAF4180471.1"/>
    <property type="molecule type" value="Genomic_DNA"/>
</dbReference>
<protein>
    <submittedName>
        <fullName evidence="2">Uncharacterized protein</fullName>
    </submittedName>
</protein>
<reference evidence="2" key="1">
    <citation type="submission" date="2021-02" db="EMBL/GenBank/DDBJ databases">
        <authorList>
            <person name="Nowell W R."/>
        </authorList>
    </citation>
    <scope>NUCLEOTIDE SEQUENCE</scope>
</reference>
<comment type="caution">
    <text evidence="2">The sequence shown here is derived from an EMBL/GenBank/DDBJ whole genome shotgun (WGS) entry which is preliminary data.</text>
</comment>
<evidence type="ECO:0000313" key="5">
    <source>
        <dbReference type="Proteomes" id="UP000663829"/>
    </source>
</evidence>
<evidence type="ECO:0000313" key="2">
    <source>
        <dbReference type="EMBL" id="CAF1328603.1"/>
    </source>
</evidence>
<sequence>MTNEDEQKREFSEDFQTIMAVAKEVQPRVNVETEVSRVYENHGFAREFDFKAKYSERKAARFSHELSKPSYAGINRFFCRSKEDQFWNELHADVSGVLEQVRVYSSHIPQQAITQTEDYLRQYKHHKTDSMRTRAHQHVYAMLVEHLTPKQKKWETNNNIPAQLSIARNNL</sequence>
<dbReference type="EMBL" id="CAJNOQ010013782">
    <property type="protein sequence ID" value="CAF1328603.1"/>
    <property type="molecule type" value="Genomic_DNA"/>
</dbReference>
<evidence type="ECO:0000313" key="4">
    <source>
        <dbReference type="EMBL" id="CAF4180471.1"/>
    </source>
</evidence>
<evidence type="ECO:0000313" key="1">
    <source>
        <dbReference type="EMBL" id="CAF1067160.1"/>
    </source>
</evidence>
<name>A0A815FTB1_9BILA</name>
<dbReference type="Proteomes" id="UP000677228">
    <property type="component" value="Unassembled WGS sequence"/>
</dbReference>
<proteinExistence type="predicted"/>
<keyword evidence="5" id="KW-1185">Reference proteome</keyword>
<dbReference type="EMBL" id="CAJOBA010008583">
    <property type="protein sequence ID" value="CAF3832027.1"/>
    <property type="molecule type" value="Genomic_DNA"/>
</dbReference>
<gene>
    <name evidence="2" type="ORF">GPM918_LOCUS29829</name>
    <name evidence="1" type="ORF">OVA965_LOCUS17714</name>
    <name evidence="4" type="ORF">SRO942_LOCUS30426</name>
    <name evidence="3" type="ORF">TMI583_LOCUS17724</name>
</gene>
<organism evidence="2 5">
    <name type="scientific">Didymodactylos carnosus</name>
    <dbReference type="NCBI Taxonomy" id="1234261"/>
    <lineage>
        <taxon>Eukaryota</taxon>
        <taxon>Metazoa</taxon>
        <taxon>Spiralia</taxon>
        <taxon>Gnathifera</taxon>
        <taxon>Rotifera</taxon>
        <taxon>Eurotatoria</taxon>
        <taxon>Bdelloidea</taxon>
        <taxon>Philodinida</taxon>
        <taxon>Philodinidae</taxon>
        <taxon>Didymodactylos</taxon>
    </lineage>
</organism>
<accession>A0A815FTB1</accession>
<dbReference type="Proteomes" id="UP000682733">
    <property type="component" value="Unassembled WGS sequence"/>
</dbReference>
<dbReference type="AlphaFoldDB" id="A0A815FTB1"/>
<dbReference type="Proteomes" id="UP000663829">
    <property type="component" value="Unassembled WGS sequence"/>
</dbReference>
<evidence type="ECO:0000313" key="3">
    <source>
        <dbReference type="EMBL" id="CAF3832027.1"/>
    </source>
</evidence>
<dbReference type="Proteomes" id="UP000681722">
    <property type="component" value="Unassembled WGS sequence"/>
</dbReference>